<evidence type="ECO:0000313" key="3">
    <source>
        <dbReference type="EMBL" id="OXA45468.1"/>
    </source>
</evidence>
<dbReference type="InterPro" id="IPR029021">
    <property type="entry name" value="Prot-tyrosine_phosphatase-like"/>
</dbReference>
<dbReference type="OMA" id="ANHISGY"/>
<dbReference type="InterPro" id="IPR000387">
    <property type="entry name" value="Tyr_Pase_dom"/>
</dbReference>
<dbReference type="SMART" id="SM00404">
    <property type="entry name" value="PTPc_motif"/>
    <property type="match status" value="1"/>
</dbReference>
<gene>
    <name evidence="3" type="ORF">Fcan01_19527</name>
</gene>
<dbReference type="InterPro" id="IPR000242">
    <property type="entry name" value="PTP_cat"/>
</dbReference>
<dbReference type="EMBL" id="LNIX01000017">
    <property type="protein sequence ID" value="OXA45468.1"/>
    <property type="molecule type" value="Genomic_DNA"/>
</dbReference>
<comment type="caution">
    <text evidence="3">The sequence shown here is derived from an EMBL/GenBank/DDBJ whole genome shotgun (WGS) entry which is preliminary data.</text>
</comment>
<dbReference type="PANTHER" id="PTHR19134:SF553">
    <property type="entry name" value="TYROSINE-PROTEIN PHOSPHATASE 10D-RELATED"/>
    <property type="match status" value="1"/>
</dbReference>
<sequence>MFRGMNFHEFRNHYEDLVSDSCYKMSIEFESLRTRGGEMMARSAGNRGTNRPKNRFVNVLPFDHTRVILSSVEGVDFSDYINANHISGYNSNGEFRGREYIATQAPLKNTVNDFWRLCWELNATCVVMLARYVDRPSSPDDFNPFQFSRPDREECTHYWPSTSISEMYGEIEVEVMSEILDGYRRSPHKWIISELKLRYKEQERRLRHYQFLTWTHLESVDPPEALVHFVREVRKYAPSPILGNPSNAPLIVHGSAGVGRTGTFIAVDIALNQIEKKKAVNIASIVSQMRAQRVRYANDNDELLEICSIIMTKVGMVHTEPQYVCIYKCVIVTLDEIEANGIEFGDPAPGNHFERVVPDREEASQPLQHLGLYDFDRAANPNLLC</sequence>
<reference evidence="3 4" key="1">
    <citation type="submission" date="2015-12" db="EMBL/GenBank/DDBJ databases">
        <title>The genome of Folsomia candida.</title>
        <authorList>
            <person name="Faddeeva A."/>
            <person name="Derks M.F."/>
            <person name="Anvar Y."/>
            <person name="Smit S."/>
            <person name="Van Straalen N."/>
            <person name="Roelofs D."/>
        </authorList>
    </citation>
    <scope>NUCLEOTIDE SEQUENCE [LARGE SCALE GENOMIC DNA]</scope>
    <source>
        <strain evidence="3 4">VU population</strain>
        <tissue evidence="3">Whole body</tissue>
    </source>
</reference>
<keyword evidence="4" id="KW-1185">Reference proteome</keyword>
<dbReference type="PROSITE" id="PS50056">
    <property type="entry name" value="TYR_PHOSPHATASE_2"/>
    <property type="match status" value="1"/>
</dbReference>
<dbReference type="SMART" id="SM00194">
    <property type="entry name" value="PTPc"/>
    <property type="match status" value="1"/>
</dbReference>
<protein>
    <submittedName>
        <fullName evidence="3">Tyrosine-protein phosphatase 10D</fullName>
    </submittedName>
</protein>
<proteinExistence type="predicted"/>
<dbReference type="PANTHER" id="PTHR19134">
    <property type="entry name" value="RECEPTOR-TYPE TYROSINE-PROTEIN PHOSPHATASE"/>
    <property type="match status" value="1"/>
</dbReference>
<dbReference type="PROSITE" id="PS50055">
    <property type="entry name" value="TYR_PHOSPHATASE_PTP"/>
    <property type="match status" value="1"/>
</dbReference>
<dbReference type="Pfam" id="PF00102">
    <property type="entry name" value="Y_phosphatase"/>
    <property type="match status" value="1"/>
</dbReference>
<dbReference type="STRING" id="158441.A0A226DKE8"/>
<dbReference type="OrthoDB" id="5854685at2759"/>
<dbReference type="Gene3D" id="3.90.190.10">
    <property type="entry name" value="Protein tyrosine phosphatase superfamily"/>
    <property type="match status" value="1"/>
</dbReference>
<dbReference type="GO" id="GO:0004725">
    <property type="term" value="F:protein tyrosine phosphatase activity"/>
    <property type="evidence" value="ECO:0007669"/>
    <property type="project" value="InterPro"/>
</dbReference>
<dbReference type="Proteomes" id="UP000198287">
    <property type="component" value="Unassembled WGS sequence"/>
</dbReference>
<name>A0A226DKE8_FOLCA</name>
<evidence type="ECO:0000259" key="2">
    <source>
        <dbReference type="PROSITE" id="PS50056"/>
    </source>
</evidence>
<organism evidence="3 4">
    <name type="scientific">Folsomia candida</name>
    <name type="common">Springtail</name>
    <dbReference type="NCBI Taxonomy" id="158441"/>
    <lineage>
        <taxon>Eukaryota</taxon>
        <taxon>Metazoa</taxon>
        <taxon>Ecdysozoa</taxon>
        <taxon>Arthropoda</taxon>
        <taxon>Hexapoda</taxon>
        <taxon>Collembola</taxon>
        <taxon>Entomobryomorpha</taxon>
        <taxon>Isotomoidea</taxon>
        <taxon>Isotomidae</taxon>
        <taxon>Proisotominae</taxon>
        <taxon>Folsomia</taxon>
    </lineage>
</organism>
<dbReference type="PRINTS" id="PR00700">
    <property type="entry name" value="PRTYPHPHTASE"/>
</dbReference>
<dbReference type="AlphaFoldDB" id="A0A226DKE8"/>
<feature type="domain" description="Tyrosine specific protein phosphatases" evidence="2">
    <location>
        <begin position="227"/>
        <end position="304"/>
    </location>
</feature>
<dbReference type="SUPFAM" id="SSF52799">
    <property type="entry name" value="(Phosphotyrosine protein) phosphatases II"/>
    <property type="match status" value="1"/>
</dbReference>
<accession>A0A226DKE8</accession>
<evidence type="ECO:0000313" key="4">
    <source>
        <dbReference type="Proteomes" id="UP000198287"/>
    </source>
</evidence>
<dbReference type="InterPro" id="IPR003595">
    <property type="entry name" value="Tyr_Pase_cat"/>
</dbReference>
<dbReference type="GO" id="GO:0048666">
    <property type="term" value="P:neuron development"/>
    <property type="evidence" value="ECO:0007669"/>
    <property type="project" value="UniProtKB-ARBA"/>
</dbReference>
<feature type="domain" description="Tyrosine-protein phosphatase" evidence="1">
    <location>
        <begin position="25"/>
        <end position="333"/>
    </location>
</feature>
<dbReference type="InterPro" id="IPR050348">
    <property type="entry name" value="Protein-Tyr_Phosphatase"/>
</dbReference>
<evidence type="ECO:0000259" key="1">
    <source>
        <dbReference type="PROSITE" id="PS50055"/>
    </source>
</evidence>